<evidence type="ECO:0000256" key="1">
    <source>
        <dbReference type="SAM" id="MobiDB-lite"/>
    </source>
</evidence>
<keyword evidence="3" id="KW-1185">Reference proteome</keyword>
<comment type="caution">
    <text evidence="2">The sequence shown here is derived from an EMBL/GenBank/DDBJ whole genome shotgun (WGS) entry which is preliminary data.</text>
</comment>
<gene>
    <name evidence="2" type="primary">AVEN_269916_1</name>
    <name evidence="2" type="ORF">NPIL_625671</name>
</gene>
<dbReference type="EMBL" id="BMAW01118423">
    <property type="protein sequence ID" value="GFT79696.1"/>
    <property type="molecule type" value="Genomic_DNA"/>
</dbReference>
<name>A0A8X6U1B2_NEPPI</name>
<accession>A0A8X6U1B2</accession>
<dbReference type="Proteomes" id="UP000887013">
    <property type="component" value="Unassembled WGS sequence"/>
</dbReference>
<organism evidence="2 3">
    <name type="scientific">Nephila pilipes</name>
    <name type="common">Giant wood spider</name>
    <name type="synonym">Nephila maculata</name>
    <dbReference type="NCBI Taxonomy" id="299642"/>
    <lineage>
        <taxon>Eukaryota</taxon>
        <taxon>Metazoa</taxon>
        <taxon>Ecdysozoa</taxon>
        <taxon>Arthropoda</taxon>
        <taxon>Chelicerata</taxon>
        <taxon>Arachnida</taxon>
        <taxon>Araneae</taxon>
        <taxon>Araneomorphae</taxon>
        <taxon>Entelegynae</taxon>
        <taxon>Araneoidea</taxon>
        <taxon>Nephilidae</taxon>
        <taxon>Nephila</taxon>
    </lineage>
</organism>
<evidence type="ECO:0000313" key="2">
    <source>
        <dbReference type="EMBL" id="GFT79696.1"/>
    </source>
</evidence>
<feature type="region of interest" description="Disordered" evidence="1">
    <location>
        <begin position="1"/>
        <end position="31"/>
    </location>
</feature>
<dbReference type="OrthoDB" id="10440686at2759"/>
<proteinExistence type="predicted"/>
<feature type="compositionally biased region" description="Polar residues" evidence="1">
    <location>
        <begin position="9"/>
        <end position="26"/>
    </location>
</feature>
<reference evidence="2" key="1">
    <citation type="submission" date="2020-08" db="EMBL/GenBank/DDBJ databases">
        <title>Multicomponent nature underlies the extraordinary mechanical properties of spider dragline silk.</title>
        <authorList>
            <person name="Kono N."/>
            <person name="Nakamura H."/>
            <person name="Mori M."/>
            <person name="Yoshida Y."/>
            <person name="Ohtoshi R."/>
            <person name="Malay A.D."/>
            <person name="Moran D.A.P."/>
            <person name="Tomita M."/>
            <person name="Numata K."/>
            <person name="Arakawa K."/>
        </authorList>
    </citation>
    <scope>NUCLEOTIDE SEQUENCE</scope>
</reference>
<evidence type="ECO:0000313" key="3">
    <source>
        <dbReference type="Proteomes" id="UP000887013"/>
    </source>
</evidence>
<sequence>MSLGVRLTSDGQPRSPSLHQPSSGIEQQQQRVSSSVVALSVHPTTRGQLLGSLHIAGSFGQWCPTFGGTPPSFSGKVRYAPLLQWFALPG</sequence>
<protein>
    <submittedName>
        <fullName evidence="2">Uncharacterized protein</fullName>
    </submittedName>
</protein>
<dbReference type="AlphaFoldDB" id="A0A8X6U1B2"/>